<accession>A0A0L0NR15</accession>
<protein>
    <submittedName>
        <fullName evidence="1">Uncharacterized protein</fullName>
    </submittedName>
</protein>
<organism evidence="1 2">
    <name type="scientific">Candidozyma auris</name>
    <name type="common">Yeast</name>
    <name type="synonym">Candida auris</name>
    <dbReference type="NCBI Taxonomy" id="498019"/>
    <lineage>
        <taxon>Eukaryota</taxon>
        <taxon>Fungi</taxon>
        <taxon>Dikarya</taxon>
        <taxon>Ascomycota</taxon>
        <taxon>Saccharomycotina</taxon>
        <taxon>Pichiomycetes</taxon>
        <taxon>Metschnikowiaceae</taxon>
        <taxon>Candidozyma</taxon>
    </lineage>
</organism>
<dbReference type="VEuPathDB" id="FungiDB:QG37_07201"/>
<proteinExistence type="predicted"/>
<dbReference type="Proteomes" id="UP000037122">
    <property type="component" value="Unassembled WGS sequence"/>
</dbReference>
<sequence length="78" mass="8848">MTEMFTGQMINVQMIVWVTIRIEIRTRGMKDLIAVIGPRAHLASKVKSVGLPKEIPEMTIGPTREEILVLETLIMNAW</sequence>
<name>A0A0L0NR15_CANAR</name>
<reference evidence="2" key="1">
    <citation type="journal article" date="2015" name="BMC Genomics">
        <title>Draft genome of a commonly misdiagnosed multidrug resistant pathogen Candida auris.</title>
        <authorList>
            <person name="Chatterjee S."/>
            <person name="Alampalli S.V."/>
            <person name="Nageshan R.K."/>
            <person name="Chettiar S.T."/>
            <person name="Joshi S."/>
            <person name="Tatu U.S."/>
        </authorList>
    </citation>
    <scope>NUCLEOTIDE SEQUENCE [LARGE SCALE GENOMIC DNA]</scope>
    <source>
        <strain evidence="2">6684</strain>
    </source>
</reference>
<evidence type="ECO:0000313" key="2">
    <source>
        <dbReference type="Proteomes" id="UP000037122"/>
    </source>
</evidence>
<gene>
    <name evidence="1" type="ORF">QG37_07201</name>
</gene>
<comment type="caution">
    <text evidence="1">The sequence shown here is derived from an EMBL/GenBank/DDBJ whole genome shotgun (WGS) entry which is preliminary data.</text>
</comment>
<dbReference type="EMBL" id="LGST01000055">
    <property type="protein sequence ID" value="KND96464.1"/>
    <property type="molecule type" value="Genomic_DNA"/>
</dbReference>
<evidence type="ECO:0000313" key="1">
    <source>
        <dbReference type="EMBL" id="KND96464.1"/>
    </source>
</evidence>
<dbReference type="AlphaFoldDB" id="A0A0L0NR15"/>